<reference evidence="2 3" key="1">
    <citation type="journal article" date="2016" name="Nat. Commun.">
        <title>Thousands of microbial genomes shed light on interconnected biogeochemical processes in an aquifer system.</title>
        <authorList>
            <person name="Anantharaman K."/>
            <person name="Brown C.T."/>
            <person name="Hug L.A."/>
            <person name="Sharon I."/>
            <person name="Castelle C.J."/>
            <person name="Probst A.J."/>
            <person name="Thomas B.C."/>
            <person name="Singh A."/>
            <person name="Wilkins M.J."/>
            <person name="Karaoz U."/>
            <person name="Brodie E.L."/>
            <person name="Williams K.H."/>
            <person name="Hubbard S.S."/>
            <person name="Banfield J.F."/>
        </authorList>
    </citation>
    <scope>NUCLEOTIDE SEQUENCE [LARGE SCALE GENOMIC DNA]</scope>
</reference>
<name>A0A1F5P392_9BACT</name>
<comment type="caution">
    <text evidence="2">The sequence shown here is derived from an EMBL/GenBank/DDBJ whole genome shotgun (WGS) entry which is preliminary data.</text>
</comment>
<feature type="chain" id="PRO_5009520319" evidence="1">
    <location>
        <begin position="27"/>
        <end position="917"/>
    </location>
</feature>
<dbReference type="AlphaFoldDB" id="A0A1F5P392"/>
<organism evidence="2 3">
    <name type="scientific">Candidatus Doudnabacteria bacterium RIFCSPHIGHO2_01_FULL_49_9</name>
    <dbReference type="NCBI Taxonomy" id="1817827"/>
    <lineage>
        <taxon>Bacteria</taxon>
        <taxon>Candidatus Doudnaibacteriota</taxon>
    </lineage>
</organism>
<accession>A0A1F5P392</accession>
<proteinExistence type="predicted"/>
<dbReference type="Proteomes" id="UP000176339">
    <property type="component" value="Unassembled WGS sequence"/>
</dbReference>
<gene>
    <name evidence="2" type="ORF">A2846_03900</name>
</gene>
<keyword evidence="1" id="KW-0732">Signal</keyword>
<evidence type="ECO:0000313" key="3">
    <source>
        <dbReference type="Proteomes" id="UP000176339"/>
    </source>
</evidence>
<feature type="signal peptide" evidence="1">
    <location>
        <begin position="1"/>
        <end position="26"/>
    </location>
</feature>
<evidence type="ECO:0000313" key="2">
    <source>
        <dbReference type="EMBL" id="OGE84353.1"/>
    </source>
</evidence>
<dbReference type="EMBL" id="MFEN01000016">
    <property type="protein sequence ID" value="OGE84353.1"/>
    <property type="molecule type" value="Genomic_DNA"/>
</dbReference>
<protein>
    <submittedName>
        <fullName evidence="2">Uncharacterized protein</fullName>
    </submittedName>
</protein>
<evidence type="ECO:0000256" key="1">
    <source>
        <dbReference type="SAM" id="SignalP"/>
    </source>
</evidence>
<sequence length="917" mass="88105">MNMRKYMAIRAVLTVLMLFGGFGVHAAQAVVTVSGTGVTSDAGLSLTGATASAISIGATSTTGAIAIGSTTSQNVSITDNNWSITSSGVASFVSLILNGASYAFPAVQGVAGTVLQNDGLGGLSWVSVSGTGDMLLSGVQTVTGTKTFSSGKFLLGGSTSGAITINAPAVAGSGTVTLPASGNLLSDATAVTVPQGGTGSSSTAGARTNLGAAASGANSDITSLTGLTTALSIPQGGTGATSASAAFNAFSPTTTLGDLVYNNGTGNVRLPGNTTIGKQFLSQIGTGAISAAPAWAGISTADISGLGTMATQDASNVNITGGTLSNVTISGGSITGGTAVGVASGGTGATSFTAFAPIFGGTTATSALQSGAVGTVGQVLTSNGAGALPTFQTLSSGGTVTSVSVVTANGVSGSVATSTTTPAITLSLGAVTPTSVAASGTVTGSNLSGTNTGDQTSVSGNAGTATALQTARTINGVSFDGTGNITVASAAGTLTGTTLNSTVVSSSLTGVGTITSGTWGATTIAVNKGGTGQTSYIDGQLLIGNSTGNTLTKATITAGTGISITNGNGSITIDATGSGAPTDATYITQTANSALSNEQALGSLTTGILKNTTTTGVLSIATAGTDYVTPSVTTLSSLAGVGTITSGVWNGTAIDVARGGTGLATLTANGVILGNGISSPTFVTPGTSGNVLTSNGTTWVSQALAGTGITSLNGLTGATQTFVNDTNVTIVSSGTDHTLGWSGILSSARGGTGISAAGSAGNYLRSNGTGFVSSTITKNQLEPADKSSTTSTTGVMLGLAGSITPANSGQVLIIISGDMDNSGAGNGTQVRIRYGTGTAPANGAALTGTTAGTLQKYVNGDATGIGVTFIPGRVPFSVNAIVPNLAITTAYWVDLEFGAITGGTARVRDVSMSIVEL</sequence>